<comment type="caution">
    <text evidence="1">The sequence shown here is derived from an EMBL/GenBank/DDBJ whole genome shotgun (WGS) entry which is preliminary data.</text>
</comment>
<proteinExistence type="predicted"/>
<keyword evidence="2" id="KW-1185">Reference proteome</keyword>
<dbReference type="EMBL" id="MU970066">
    <property type="protein sequence ID" value="KAK9323097.1"/>
    <property type="molecule type" value="Genomic_DNA"/>
</dbReference>
<name>A0ACC3TQE0_9ASCO</name>
<reference evidence="2" key="1">
    <citation type="journal article" date="2024" name="Front. Bioeng. Biotechnol.">
        <title>Genome-scale model development and genomic sequencing of the oleaginous clade Lipomyces.</title>
        <authorList>
            <person name="Czajka J.J."/>
            <person name="Han Y."/>
            <person name="Kim J."/>
            <person name="Mondo S.J."/>
            <person name="Hofstad B.A."/>
            <person name="Robles A."/>
            <person name="Haridas S."/>
            <person name="Riley R."/>
            <person name="LaButti K."/>
            <person name="Pangilinan J."/>
            <person name="Andreopoulos W."/>
            <person name="Lipzen A."/>
            <person name="Yan J."/>
            <person name="Wang M."/>
            <person name="Ng V."/>
            <person name="Grigoriev I.V."/>
            <person name="Spatafora J.W."/>
            <person name="Magnuson J.K."/>
            <person name="Baker S.E."/>
            <person name="Pomraning K.R."/>
        </authorList>
    </citation>
    <scope>NUCLEOTIDE SEQUENCE [LARGE SCALE GENOMIC DNA]</scope>
    <source>
        <strain evidence="2">CBS 10300</strain>
    </source>
</reference>
<protein>
    <submittedName>
        <fullName evidence="1">SacI homology domain-containing protein</fullName>
    </submittedName>
</protein>
<organism evidence="1 2">
    <name type="scientific">Lipomyces orientalis</name>
    <dbReference type="NCBI Taxonomy" id="1233043"/>
    <lineage>
        <taxon>Eukaryota</taxon>
        <taxon>Fungi</taxon>
        <taxon>Dikarya</taxon>
        <taxon>Ascomycota</taxon>
        <taxon>Saccharomycotina</taxon>
        <taxon>Lipomycetes</taxon>
        <taxon>Lipomycetales</taxon>
        <taxon>Lipomycetaceae</taxon>
        <taxon>Lipomyces</taxon>
    </lineage>
</organism>
<evidence type="ECO:0000313" key="1">
    <source>
        <dbReference type="EMBL" id="KAK9323097.1"/>
    </source>
</evidence>
<accession>A0ACC3TQE0</accession>
<sequence>MAMRIYFREQPRTLLLATDEYALSFQCVNDTTEEKTSYYGDKPSSGNNSHGYGQNAGSRVLVDFTSQETIDFTRYKPLSSLPCYGCLGLLNVDGDVFLAVITGASKVAEPVADIETVYRIYALEFYCVSRATWDFVVLDPAGNPLDTAGGGLMLSGETYDLATTSGGGAAGTPGPGLIEHPCVSLRKLLTDGSFYYSNDFDLTNRMQARSADPTFDIDGFDEAFMWNSYMISELVTYRSHLQPDEKAALDHSRFLTSVIRGFAETVSTQIGSMPARLTVISRQGCRRAGTRYNARGVDDEGNVANFVETETIMHTSQFCFSYTQIRGSVPIFWEQDVQLLSAKVNITRAFEATQPAFMAHFEPLVAKYGPVHIVNLLSTKPGEHELTQRYHQHIRQASHGGILADQLRETQFDFHVETAKAGYVAANRILRFIQDDAEEFGFFLYDNQTRSTMLDQTGVFRTNCLDCLDRTNLIQQIISRLALEMFFEQRETRPGNDLWIRHSVLWADNGDQLSKIYAGTGALKTSFTRSGKMSIAGAIADATKSVSRMYINNFVDKGRQNTMDVLLGRLEGQQRVVLHDPINDYVLAELHRRKSEFTSSREISVLAGTFNLNGFLYEGDLSPWIFPPDSGIQEPDLVVVAFQEIVELTPGQILSADPAKRQFWEHQVARCLKAHGEYVLLRSGQLVGTALLMYVKASEVRNVRNINGAMKKTGLGGMAGNKGGVAFSCDYASTKLCFITSHFAAGLSNVEERNNDYRTIARGIRFPRGKTLKDHDTVVWLGDFNYRIDLPNEEVRRHIKLQGLEELYRHDQLNNQMLNGQVFPYFSEAQISFNPTYKFDNGTDVYDTSDKGRIPAWTDRILMRGSNIRQIAYNCAQLMFSDHRPVYASFRVTVHTVNEPLKEKLSQELYAKRRGYVGQLLDLDGEDSEKLPPPSTDKHKWWNDGGQSARVTIAAPRPNMIVNPYRPANPFSPTTQPDFIGRDALASARASGRPSYPEEIAAAAAASSLAHHSADLNRAPPIPRKPSSLSGTSLHSLGSLSSPSPGEEEVPPALPPRRTSTIGSSSSRTGSVNFMDDSPRDTPLQTFTSSNSGGRIGRPESRSNGKGRSTSRASSTSSTSSGPLSGSSIVRRAEFPSTSLPKISRASTIPHHNGDAPPGLPPRPSQTFSVSASSSSMSSTRSSDPRFPVSTSTATSTQTGRFSYATTATPSLATTTSTVPAVEPIPPKLPPRRSPPQDISSLRPAKVTLSSAGLLDDDDDEDEQVKSINSSWKALA</sequence>
<evidence type="ECO:0000313" key="2">
    <source>
        <dbReference type="Proteomes" id="UP001489719"/>
    </source>
</evidence>
<gene>
    <name evidence="1" type="ORF">V1517DRAFT_373270</name>
</gene>
<dbReference type="Proteomes" id="UP001489719">
    <property type="component" value="Unassembled WGS sequence"/>
</dbReference>